<feature type="signal peptide" evidence="2">
    <location>
        <begin position="1"/>
        <end position="26"/>
    </location>
</feature>
<feature type="region of interest" description="Disordered" evidence="1">
    <location>
        <begin position="302"/>
        <end position="334"/>
    </location>
</feature>
<reference evidence="3 4" key="1">
    <citation type="submission" date="2023-12" db="EMBL/GenBank/DDBJ databases">
        <title>Marinobacter qingdaonensis sp. nov., isolated from the intertidal sediment of Qingdao, PR China.</title>
        <authorList>
            <person name="Li Y."/>
        </authorList>
    </citation>
    <scope>NUCLEOTIDE SEQUENCE [LARGE SCALE GENOMIC DNA]</scope>
    <source>
        <strain evidence="3 4">ASW11-75</strain>
    </source>
</reference>
<proteinExistence type="predicted"/>
<evidence type="ECO:0000313" key="4">
    <source>
        <dbReference type="Proteomes" id="UP001305746"/>
    </source>
</evidence>
<evidence type="ECO:0000313" key="3">
    <source>
        <dbReference type="EMBL" id="MEA1081425.1"/>
    </source>
</evidence>
<dbReference type="RefSeq" id="WP_322855884.1">
    <property type="nucleotide sequence ID" value="NZ_JAYDCJ010000003.1"/>
</dbReference>
<comment type="caution">
    <text evidence="3">The sequence shown here is derived from an EMBL/GenBank/DDBJ whole genome shotgun (WGS) entry which is preliminary data.</text>
</comment>
<gene>
    <name evidence="3" type="ORF">U5822_12135</name>
</gene>
<keyword evidence="2" id="KW-0732">Signal</keyword>
<accession>A0ABU5P042</accession>
<sequence length="334" mass="33980">MMYAKKGSFRKSLLATAVLAPAMIVAGCGSSYDSRNDSGSSKSGVAYDGYLKNAKACVDVNLNKVCDAGEPSTTTIQGGIYLFDGLTEAQALFPLALEATAGTTVDEDTDEAVDEDFVYVAPASASTLSAFTTLIQIDTERRIAAGATPAEAEVAAKAELAALVGAPVGTDLTDYDAVAKSKANDSDANQATQLRVLNQVLTKQMIAAINDAPAGDKSAVLNAVGKKVKDKVAVTKGVVDQKLSESGVTGPDITGETIAQIATQTIAEAVTQVEAVTSADIAEAVAEIKKAQAQIIAVIKEAVDEQVPDPEEPEEPTTGGTGGTGGSSGGQGTS</sequence>
<feature type="chain" id="PRO_5045374091" evidence="2">
    <location>
        <begin position="27"/>
        <end position="334"/>
    </location>
</feature>
<feature type="compositionally biased region" description="Gly residues" evidence="1">
    <location>
        <begin position="319"/>
        <end position="334"/>
    </location>
</feature>
<dbReference type="Proteomes" id="UP001305746">
    <property type="component" value="Unassembled WGS sequence"/>
</dbReference>
<dbReference type="EMBL" id="JAYDCJ010000003">
    <property type="protein sequence ID" value="MEA1081425.1"/>
    <property type="molecule type" value="Genomic_DNA"/>
</dbReference>
<evidence type="ECO:0000256" key="1">
    <source>
        <dbReference type="SAM" id="MobiDB-lite"/>
    </source>
</evidence>
<feature type="compositionally biased region" description="Acidic residues" evidence="1">
    <location>
        <begin position="304"/>
        <end position="315"/>
    </location>
</feature>
<protein>
    <submittedName>
        <fullName evidence="3">Uncharacterized protein</fullName>
    </submittedName>
</protein>
<evidence type="ECO:0000256" key="2">
    <source>
        <dbReference type="SAM" id="SignalP"/>
    </source>
</evidence>
<keyword evidence="4" id="KW-1185">Reference proteome</keyword>
<name>A0ABU5P042_9GAMM</name>
<organism evidence="3 4">
    <name type="scientific">Marinobacter qingdaonensis</name>
    <dbReference type="NCBI Taxonomy" id="3108486"/>
    <lineage>
        <taxon>Bacteria</taxon>
        <taxon>Pseudomonadati</taxon>
        <taxon>Pseudomonadota</taxon>
        <taxon>Gammaproteobacteria</taxon>
        <taxon>Pseudomonadales</taxon>
        <taxon>Marinobacteraceae</taxon>
        <taxon>Marinobacter</taxon>
    </lineage>
</organism>
<dbReference type="PROSITE" id="PS51257">
    <property type="entry name" value="PROKAR_LIPOPROTEIN"/>
    <property type="match status" value="1"/>
</dbReference>